<evidence type="ECO:0000259" key="1">
    <source>
        <dbReference type="Pfam" id="PF04326"/>
    </source>
</evidence>
<dbReference type="Pfam" id="PF13749">
    <property type="entry name" value="HATPase_c_4"/>
    <property type="match status" value="1"/>
</dbReference>
<gene>
    <name evidence="2" type="ORF">WCV65_18825</name>
</gene>
<dbReference type="InterPro" id="IPR007421">
    <property type="entry name" value="Schlafen_AlbA_2_dom"/>
</dbReference>
<protein>
    <submittedName>
        <fullName evidence="2">RNA-binding domain-containing protein</fullName>
    </submittedName>
</protein>
<feature type="domain" description="Schlafen AlbA-2" evidence="1">
    <location>
        <begin position="23"/>
        <end position="141"/>
    </location>
</feature>
<accession>A0ABZ2NFQ3</accession>
<dbReference type="PANTHER" id="PTHR30595:SF6">
    <property type="entry name" value="SCHLAFEN ALBA-2 DOMAIN-CONTAINING PROTEIN"/>
    <property type="match status" value="1"/>
</dbReference>
<reference evidence="2 3" key="1">
    <citation type="submission" date="2024-02" db="EMBL/GenBank/DDBJ databases">
        <title>Seven novel Bacillus-like species.</title>
        <authorList>
            <person name="Liu G."/>
        </authorList>
    </citation>
    <scope>NUCLEOTIDE SEQUENCE [LARGE SCALE GENOMIC DNA]</scope>
    <source>
        <strain evidence="2 3">FJAT-52054</strain>
    </source>
</reference>
<evidence type="ECO:0000313" key="3">
    <source>
        <dbReference type="Proteomes" id="UP001377337"/>
    </source>
</evidence>
<proteinExistence type="predicted"/>
<dbReference type="RefSeq" id="WP_338778632.1">
    <property type="nucleotide sequence ID" value="NZ_CP147407.1"/>
</dbReference>
<dbReference type="Gene3D" id="3.30.565.60">
    <property type="match status" value="1"/>
</dbReference>
<dbReference type="Pfam" id="PF04326">
    <property type="entry name" value="SLFN_AlbA_2"/>
    <property type="match status" value="1"/>
</dbReference>
<dbReference type="PANTHER" id="PTHR30595">
    <property type="entry name" value="GLPR-RELATED TRANSCRIPTIONAL REPRESSOR"/>
    <property type="match status" value="1"/>
</dbReference>
<name>A0ABZ2NFQ3_9BACI</name>
<evidence type="ECO:0000313" key="2">
    <source>
        <dbReference type="EMBL" id="WXB96563.1"/>
    </source>
</evidence>
<dbReference type="InterPro" id="IPR038475">
    <property type="entry name" value="RecG_C_sf"/>
</dbReference>
<dbReference type="Proteomes" id="UP001377337">
    <property type="component" value="Chromosome"/>
</dbReference>
<dbReference type="Gene3D" id="3.30.950.30">
    <property type="entry name" value="Schlafen, AAA domain"/>
    <property type="match status" value="1"/>
</dbReference>
<dbReference type="EMBL" id="CP147407">
    <property type="protein sequence ID" value="WXB96563.1"/>
    <property type="molecule type" value="Genomic_DNA"/>
</dbReference>
<organism evidence="2 3">
    <name type="scientific">Metabacillus sediminis</name>
    <dbReference type="NCBI Taxonomy" id="3117746"/>
    <lineage>
        <taxon>Bacteria</taxon>
        <taxon>Bacillati</taxon>
        <taxon>Bacillota</taxon>
        <taxon>Bacilli</taxon>
        <taxon>Bacillales</taxon>
        <taxon>Bacillaceae</taxon>
        <taxon>Metabacillus</taxon>
    </lineage>
</organism>
<dbReference type="InterPro" id="IPR038461">
    <property type="entry name" value="Schlafen_AlbA_2_dom_sf"/>
</dbReference>
<keyword evidence="3" id="KW-1185">Reference proteome</keyword>
<sequence length="562" mass="64539">MRSKLEIRDIILKLDHQMADDFEAQDLDFKQWNERSREDNIKTMISYAVCMANGGGGSVVFGVADKVIGLDNAIKGIPEDIDVSLLQKRIYEKTDPHLTPFFDEVFIENSRILIMNIFPGMPPYTTTDGAGTIRQGKDCLPFTGTLRRQMMDSSGQADFTSEIIYEDWHNLFSHSAMERIREFMSRERADHNLLSLSDEDLLTSIGALKEGFFTKGALLLTGKPESIERIIPQHKWSFRKMLSDTDYSHRDDGFHAIPVALYELERYISVDNPMVTIESGLVHPEFSTYPTIALRESLLNAFGHRDYRMTGTILLKQYKDKLVLTNPGQFIGGITPNNILHHPPVARNNHLMDLLDRLKLVNRSNLGVSRIFRSLLIEGKEPPIYREIGGHIELFFISSPLNNSFKNLVKQMVDDGNHIDVDHLLILQYLIRHEQINTIIAAEVAQRSMEQARELLSKMYNEFNLVEPVGRGKGRYYTLSRHSYDLLKENMKYERQQSLDKEAVKIRILSILKERPLSNKEIRQLTGMNSKQVQRLITELRPDGVELRGKGPGTRYLYNPEK</sequence>